<dbReference type="EMBL" id="LVYD01000113">
    <property type="protein sequence ID" value="OQP57686.1"/>
    <property type="molecule type" value="Genomic_DNA"/>
</dbReference>
<dbReference type="STRING" id="1703345.A3860_08625"/>
<dbReference type="AlphaFoldDB" id="A0A1V9FHK4"/>
<keyword evidence="3" id="KW-1185">Reference proteome</keyword>
<evidence type="ECO:0000313" key="2">
    <source>
        <dbReference type="EMBL" id="OQP57686.1"/>
    </source>
</evidence>
<organism evidence="2 3">
    <name type="scientific">Niastella vici</name>
    <dbReference type="NCBI Taxonomy" id="1703345"/>
    <lineage>
        <taxon>Bacteria</taxon>
        <taxon>Pseudomonadati</taxon>
        <taxon>Bacteroidota</taxon>
        <taxon>Chitinophagia</taxon>
        <taxon>Chitinophagales</taxon>
        <taxon>Chitinophagaceae</taxon>
        <taxon>Niastella</taxon>
    </lineage>
</organism>
<evidence type="ECO:0000256" key="1">
    <source>
        <dbReference type="SAM" id="Coils"/>
    </source>
</evidence>
<dbReference type="Proteomes" id="UP000192796">
    <property type="component" value="Unassembled WGS sequence"/>
</dbReference>
<gene>
    <name evidence="2" type="ORF">A3860_08625</name>
</gene>
<name>A0A1V9FHK4_9BACT</name>
<protein>
    <submittedName>
        <fullName evidence="2">Uncharacterized protein</fullName>
    </submittedName>
</protein>
<evidence type="ECO:0000313" key="3">
    <source>
        <dbReference type="Proteomes" id="UP000192796"/>
    </source>
</evidence>
<sequence>MFSRTAIVLFIGCCTITILRSQAQPNNILSVPGKIGNYSGKEGPPNVLNNSGLDVVTVNTMKTYMLKINGVAESCSDFQQPKGFDLHVQISVDRSSPYEYPVQHVITADSWFAIHELYKNENGKTVANEETGAGLFIKANCFLKLFPDESGGACDEFQLPRFFFKRNFVIKDSTGGYLVLENGTRIITNGRPLYIAYTREQYLQFLIKEKVLEEQKKALQDLKDMKERAATAPDGHKVTAADENNEKYSYMLVILNNAGKNITAAQNNVSQVQQKLTALNAQLKNIPAEEKHKQAYMYFNTDAYAEKDENGKAKDADKYFELTTESDPHGMAVCTPNPAYFNAALPKTSLQLIAIVKDVDTRFVQGPYIRIIDRVSDCIDYKALKSMIQY</sequence>
<reference evidence="2 3" key="1">
    <citation type="submission" date="2016-03" db="EMBL/GenBank/DDBJ databases">
        <title>Niastella vici sp. nov., isolated from farmland soil.</title>
        <authorList>
            <person name="Chen L."/>
            <person name="Wang D."/>
            <person name="Yang S."/>
            <person name="Wang G."/>
        </authorList>
    </citation>
    <scope>NUCLEOTIDE SEQUENCE [LARGE SCALE GENOMIC DNA]</scope>
    <source>
        <strain evidence="2 3">DJ57</strain>
    </source>
</reference>
<comment type="caution">
    <text evidence="2">The sequence shown here is derived from an EMBL/GenBank/DDBJ whole genome shotgun (WGS) entry which is preliminary data.</text>
</comment>
<proteinExistence type="predicted"/>
<dbReference type="RefSeq" id="WP_081155586.1">
    <property type="nucleotide sequence ID" value="NZ_LVYD01000113.1"/>
</dbReference>
<accession>A0A1V9FHK4</accession>
<feature type="coiled-coil region" evidence="1">
    <location>
        <begin position="208"/>
        <end position="282"/>
    </location>
</feature>
<keyword evidence="1" id="KW-0175">Coiled coil</keyword>